<gene>
    <name evidence="2" type="ORF">HMPREF1476_01672</name>
</gene>
<evidence type="ECO:0000313" key="3">
    <source>
        <dbReference type="Proteomes" id="UP000014400"/>
    </source>
</evidence>
<name>S3BBE6_9BURK</name>
<dbReference type="InterPro" id="IPR029060">
    <property type="entry name" value="PIN-like_dom_sf"/>
</dbReference>
<keyword evidence="3" id="KW-1185">Reference proteome</keyword>
<dbReference type="InterPro" id="IPR002716">
    <property type="entry name" value="PIN_dom"/>
</dbReference>
<dbReference type="eggNOG" id="ENOG5030JYQ">
    <property type="taxonomic scope" value="Bacteria"/>
</dbReference>
<proteinExistence type="predicted"/>
<feature type="domain" description="PIN" evidence="1">
    <location>
        <begin position="29"/>
        <end position="157"/>
    </location>
</feature>
<dbReference type="EMBL" id="ATCF01000022">
    <property type="protein sequence ID" value="EPD98633.1"/>
    <property type="molecule type" value="Genomic_DNA"/>
</dbReference>
<comment type="caution">
    <text evidence="2">The sequence shown here is derived from an EMBL/GenBank/DDBJ whole genome shotgun (WGS) entry which is preliminary data.</text>
</comment>
<dbReference type="GeneID" id="64060491"/>
<dbReference type="RefSeq" id="WP_005431925.1">
    <property type="nucleotide sequence ID" value="NZ_KE150480.1"/>
</dbReference>
<organism evidence="2 3">
    <name type="scientific">Sutterella wadsworthensis HGA0223</name>
    <dbReference type="NCBI Taxonomy" id="1203554"/>
    <lineage>
        <taxon>Bacteria</taxon>
        <taxon>Pseudomonadati</taxon>
        <taxon>Pseudomonadota</taxon>
        <taxon>Betaproteobacteria</taxon>
        <taxon>Burkholderiales</taxon>
        <taxon>Sutterellaceae</taxon>
        <taxon>Sutterella</taxon>
    </lineage>
</organism>
<dbReference type="Proteomes" id="UP000014400">
    <property type="component" value="Unassembled WGS sequence"/>
</dbReference>
<reference evidence="2 3" key="1">
    <citation type="submission" date="2013-04" db="EMBL/GenBank/DDBJ databases">
        <title>The Genome Sequence of Sutterella wadsworthensis HGA0223.</title>
        <authorList>
            <consortium name="The Broad Institute Genomics Platform"/>
            <person name="Earl A."/>
            <person name="Ward D."/>
            <person name="Feldgarden M."/>
            <person name="Gevers D."/>
            <person name="Schmidt T.M."/>
            <person name="Dover J."/>
            <person name="Dai D."/>
            <person name="Walker B."/>
            <person name="Young S."/>
            <person name="Zeng Q."/>
            <person name="Gargeya S."/>
            <person name="Fitzgerald M."/>
            <person name="Haas B."/>
            <person name="Abouelleil A."/>
            <person name="Allen A.W."/>
            <person name="Alvarado L."/>
            <person name="Arachchi H.M."/>
            <person name="Berlin A.M."/>
            <person name="Chapman S.B."/>
            <person name="Gainer-Dewar J."/>
            <person name="Goldberg J."/>
            <person name="Griggs A."/>
            <person name="Gujja S."/>
            <person name="Hansen M."/>
            <person name="Howarth C."/>
            <person name="Imamovic A."/>
            <person name="Ireland A."/>
            <person name="Larimer J."/>
            <person name="McCowan C."/>
            <person name="Murphy C."/>
            <person name="Pearson M."/>
            <person name="Poon T.W."/>
            <person name="Priest M."/>
            <person name="Roberts A."/>
            <person name="Saif S."/>
            <person name="Shea T."/>
            <person name="Sisk P."/>
            <person name="Sykes S."/>
            <person name="Wortman J."/>
            <person name="Nusbaum C."/>
            <person name="Birren B."/>
        </authorList>
    </citation>
    <scope>NUCLEOTIDE SEQUENCE [LARGE SCALE GENOMIC DNA]</scope>
    <source>
        <strain evidence="2 3">HGA0223</strain>
    </source>
</reference>
<evidence type="ECO:0000313" key="2">
    <source>
        <dbReference type="EMBL" id="EPD98633.1"/>
    </source>
</evidence>
<dbReference type="AlphaFoldDB" id="S3BBE6"/>
<sequence length="184" mass="20048">MFPPELYAAVKRIEASAAPLLRSSAERIVILDTHVVLECTLWRDESESDSPLGCALKAGRIVPAASHETLLELAGVAARPVKQMLEAEAAARALTMLERWGKLIRMPSKDMLTEAAQALDSENVRCRDPEDQKFLILTKAAANICGVGSTALITRDKLLRKAAKKLRAAERGGAMLLLPEDFTE</sequence>
<evidence type="ECO:0000259" key="1">
    <source>
        <dbReference type="Pfam" id="PF13470"/>
    </source>
</evidence>
<dbReference type="HOGENOM" id="CLU_116617_0_0_4"/>
<dbReference type="PATRIC" id="fig|1203554.3.peg.1755"/>
<protein>
    <recommendedName>
        <fullName evidence="1">PIN domain-containing protein</fullName>
    </recommendedName>
</protein>
<dbReference type="Pfam" id="PF13470">
    <property type="entry name" value="PIN_3"/>
    <property type="match status" value="1"/>
</dbReference>
<accession>S3BBE6</accession>
<dbReference type="SUPFAM" id="SSF88723">
    <property type="entry name" value="PIN domain-like"/>
    <property type="match status" value="1"/>
</dbReference>